<accession>A0A450X6N2</accession>
<keyword evidence="1" id="KW-1133">Transmembrane helix</keyword>
<evidence type="ECO:0000313" key="2">
    <source>
        <dbReference type="EMBL" id="VFK24959.1"/>
    </source>
</evidence>
<feature type="transmembrane region" description="Helical" evidence="1">
    <location>
        <begin position="27"/>
        <end position="47"/>
    </location>
</feature>
<organism evidence="2">
    <name type="scientific">Candidatus Kentrum sp. MB</name>
    <dbReference type="NCBI Taxonomy" id="2138164"/>
    <lineage>
        <taxon>Bacteria</taxon>
        <taxon>Pseudomonadati</taxon>
        <taxon>Pseudomonadota</taxon>
        <taxon>Gammaproteobacteria</taxon>
        <taxon>Candidatus Kentrum</taxon>
    </lineage>
</organism>
<dbReference type="EMBL" id="CAADFO010000010">
    <property type="protein sequence ID" value="VFK24959.1"/>
    <property type="molecule type" value="Genomic_DNA"/>
</dbReference>
<name>A0A450X6N2_9GAMM</name>
<keyword evidence="1" id="KW-0812">Transmembrane</keyword>
<sequence>MFTISGVPPRGKIPHARISRFARNDKLCFVILNILVSIYTVFTVRFLGNHLRDTKPIIISRSIELASDQNPNDLAVQQLIKF</sequence>
<proteinExistence type="predicted"/>
<gene>
    <name evidence="2" type="ORF">BECKMB1821G_GA0114241_101061</name>
</gene>
<protein>
    <submittedName>
        <fullName evidence="2">Uncharacterized protein</fullName>
    </submittedName>
</protein>
<keyword evidence="1" id="KW-0472">Membrane</keyword>
<reference evidence="2" key="1">
    <citation type="submission" date="2019-02" db="EMBL/GenBank/DDBJ databases">
        <authorList>
            <person name="Gruber-Vodicka R. H."/>
            <person name="Seah K. B. B."/>
        </authorList>
    </citation>
    <scope>NUCLEOTIDE SEQUENCE</scope>
    <source>
        <strain evidence="2">BECK_BZ197</strain>
    </source>
</reference>
<dbReference type="AlphaFoldDB" id="A0A450X6N2"/>
<evidence type="ECO:0000256" key="1">
    <source>
        <dbReference type="SAM" id="Phobius"/>
    </source>
</evidence>